<evidence type="ECO:0000313" key="11">
    <source>
        <dbReference type="EMBL" id="SEA13496.1"/>
    </source>
</evidence>
<dbReference type="AlphaFoldDB" id="A0A1H3YPL6"/>
<name>A0A1H3YPL6_XYLRU</name>
<protein>
    <submittedName>
        <fullName evidence="11">Lipoprotein-releasing system permease protein</fullName>
    </submittedName>
    <submittedName>
        <fullName evidence="10">Membrane protein</fullName>
    </submittedName>
</protein>
<dbReference type="Proteomes" id="UP000887097">
    <property type="component" value="Unassembled WGS sequence"/>
</dbReference>
<feature type="transmembrane region" description="Helical" evidence="7">
    <location>
        <begin position="277"/>
        <end position="303"/>
    </location>
</feature>
<dbReference type="EMBL" id="BPTT01000001">
    <property type="protein sequence ID" value="GJG34707.1"/>
    <property type="molecule type" value="Genomic_DNA"/>
</dbReference>
<keyword evidence="3" id="KW-1003">Cell membrane</keyword>
<evidence type="ECO:0000256" key="7">
    <source>
        <dbReference type="SAM" id="Phobius"/>
    </source>
</evidence>
<reference evidence="11 12" key="1">
    <citation type="submission" date="2016-10" db="EMBL/GenBank/DDBJ databases">
        <authorList>
            <person name="de Groot N.N."/>
        </authorList>
    </citation>
    <scope>NUCLEOTIDE SEQUENCE [LARGE SCALE GENOMIC DNA]</scope>
    <source>
        <strain evidence="11 12">D31d</strain>
    </source>
</reference>
<evidence type="ECO:0000313" key="12">
    <source>
        <dbReference type="Proteomes" id="UP000182257"/>
    </source>
</evidence>
<feature type="transmembrane region" description="Helical" evidence="7">
    <location>
        <begin position="323"/>
        <end position="348"/>
    </location>
</feature>
<organism evidence="11 12">
    <name type="scientific">Xylanibacter ruminicola</name>
    <name type="common">Prevotella ruminicola</name>
    <dbReference type="NCBI Taxonomy" id="839"/>
    <lineage>
        <taxon>Bacteria</taxon>
        <taxon>Pseudomonadati</taxon>
        <taxon>Bacteroidota</taxon>
        <taxon>Bacteroidia</taxon>
        <taxon>Bacteroidales</taxon>
        <taxon>Prevotellaceae</taxon>
        <taxon>Xylanibacter</taxon>
    </lineage>
</organism>
<dbReference type="GO" id="GO:0044874">
    <property type="term" value="P:lipoprotein localization to outer membrane"/>
    <property type="evidence" value="ECO:0007669"/>
    <property type="project" value="TreeGrafter"/>
</dbReference>
<dbReference type="EMBL" id="FNRF01000001">
    <property type="protein sequence ID" value="SEA13496.1"/>
    <property type="molecule type" value="Genomic_DNA"/>
</dbReference>
<dbReference type="PANTHER" id="PTHR30489:SF0">
    <property type="entry name" value="LIPOPROTEIN-RELEASING SYSTEM TRANSMEMBRANE PROTEIN LOLE"/>
    <property type="match status" value="1"/>
</dbReference>
<dbReference type="Pfam" id="PF12704">
    <property type="entry name" value="MacB_PCD"/>
    <property type="match status" value="1"/>
</dbReference>
<feature type="transmembrane region" description="Helical" evidence="7">
    <location>
        <begin position="20"/>
        <end position="46"/>
    </location>
</feature>
<comment type="subcellular location">
    <subcellularLocation>
        <location evidence="1">Cell membrane</location>
        <topology evidence="1">Multi-pass membrane protein</topology>
    </subcellularLocation>
</comment>
<keyword evidence="4 7" id="KW-0812">Transmembrane</keyword>
<accession>A0A1H3YPL6</accession>
<evidence type="ECO:0000256" key="2">
    <source>
        <dbReference type="ARBA" id="ARBA00005236"/>
    </source>
</evidence>
<dbReference type="Proteomes" id="UP000182257">
    <property type="component" value="Unassembled WGS sequence"/>
</dbReference>
<dbReference type="GO" id="GO:0098797">
    <property type="term" value="C:plasma membrane protein complex"/>
    <property type="evidence" value="ECO:0007669"/>
    <property type="project" value="TreeGrafter"/>
</dbReference>
<dbReference type="OrthoDB" id="1522724at2"/>
<reference evidence="10" key="2">
    <citation type="submission" date="2021-08" db="EMBL/GenBank/DDBJ databases">
        <title>Prevotella lacticifex sp. nov., isolated from rumen of cow.</title>
        <authorList>
            <person name="Shinkai T."/>
            <person name="Ikeyama N."/>
            <person name="Kumagai M."/>
            <person name="Ohmori H."/>
            <person name="Sakamoto M."/>
            <person name="Ohkuma M."/>
            <person name="Mitsumori M."/>
        </authorList>
    </citation>
    <scope>NUCLEOTIDE SEQUENCE</scope>
    <source>
        <strain evidence="10">JCM 8259</strain>
    </source>
</reference>
<dbReference type="InterPro" id="IPR025857">
    <property type="entry name" value="MacB_PCD"/>
</dbReference>
<dbReference type="RefSeq" id="WP_013065415.1">
    <property type="nucleotide sequence ID" value="NZ_BPTT01000001.1"/>
</dbReference>
<evidence type="ECO:0000256" key="5">
    <source>
        <dbReference type="ARBA" id="ARBA00022989"/>
    </source>
</evidence>
<evidence type="ECO:0000256" key="3">
    <source>
        <dbReference type="ARBA" id="ARBA00022475"/>
    </source>
</evidence>
<evidence type="ECO:0000313" key="10">
    <source>
        <dbReference type="EMBL" id="GJG34707.1"/>
    </source>
</evidence>
<evidence type="ECO:0000259" key="8">
    <source>
        <dbReference type="Pfam" id="PF02687"/>
    </source>
</evidence>
<comment type="similarity">
    <text evidence="2">Belongs to the ABC-4 integral membrane protein family. LolC/E subfamily.</text>
</comment>
<dbReference type="InterPro" id="IPR003838">
    <property type="entry name" value="ABC3_permease_C"/>
</dbReference>
<sequence length="409" mass="45712">MNFPFFIARRYLFSKKSTHAINVISGISVIGVAVATMALVVTLSVFNGFHDLVATFFTSFDPQLKVVPAEGKTVAADDPILTEIRQLPEIEVATESVEDMALAIYRGRQAMVVIKGVDDNFAQLTHINEILVGDGDFSLHAADMDYGTLGIRLAETLGTGYTYEEPIHIYAPRREGQLDMTNPDEAFEEDELYSPGVLFNVKQSRYDKNYILTSIAFARRIFGQQGMLSSLELRLKPGSNFDKTKDQIKQLCGTKFVVKDRFEQQDDTFKIMKIEKLIAYIFLTFILMVACFNIIGSLSMLIIDKKDDVVTLRNLGASDKQIVRIFLFEGRMISAIGAILGIVIGLTLCWLQQQYGIVALGSSSGTFVINAYPVSVHPEDIILVFCTVLIVGFLSVWYPVRYFAKRLLV</sequence>
<keyword evidence="6 7" id="KW-0472">Membrane</keyword>
<evidence type="ECO:0000256" key="6">
    <source>
        <dbReference type="ARBA" id="ARBA00023136"/>
    </source>
</evidence>
<dbReference type="OMA" id="IMAVKDK"/>
<dbReference type="GeneID" id="31501837"/>
<dbReference type="Pfam" id="PF02687">
    <property type="entry name" value="FtsX"/>
    <property type="match status" value="1"/>
</dbReference>
<evidence type="ECO:0000256" key="1">
    <source>
        <dbReference type="ARBA" id="ARBA00004651"/>
    </source>
</evidence>
<evidence type="ECO:0000259" key="9">
    <source>
        <dbReference type="Pfam" id="PF12704"/>
    </source>
</evidence>
<proteinExistence type="inferred from homology"/>
<dbReference type="InterPro" id="IPR051447">
    <property type="entry name" value="Lipoprotein-release_system"/>
</dbReference>
<dbReference type="PANTHER" id="PTHR30489">
    <property type="entry name" value="LIPOPROTEIN-RELEASING SYSTEM TRANSMEMBRANE PROTEIN LOLE"/>
    <property type="match status" value="1"/>
</dbReference>
<feature type="domain" description="MacB-like periplasmic core" evidence="9">
    <location>
        <begin position="25"/>
        <end position="136"/>
    </location>
</feature>
<feature type="domain" description="ABC3 transporter permease C-terminal" evidence="8">
    <location>
        <begin position="281"/>
        <end position="405"/>
    </location>
</feature>
<keyword evidence="5 7" id="KW-1133">Transmembrane helix</keyword>
<feature type="transmembrane region" description="Helical" evidence="7">
    <location>
        <begin position="381"/>
        <end position="400"/>
    </location>
</feature>
<gene>
    <name evidence="10" type="ORF">PRMUPPPA20_28160</name>
    <name evidence="11" type="ORF">SAMN05216462_0750</name>
</gene>
<keyword evidence="11" id="KW-0449">Lipoprotein</keyword>
<evidence type="ECO:0000256" key="4">
    <source>
        <dbReference type="ARBA" id="ARBA00022692"/>
    </source>
</evidence>